<dbReference type="Proteomes" id="UP000250266">
    <property type="component" value="Unassembled WGS sequence"/>
</dbReference>
<evidence type="ECO:0000313" key="3">
    <source>
        <dbReference type="EMBL" id="OCK81803.1"/>
    </source>
</evidence>
<feature type="compositionally biased region" description="Polar residues" evidence="2">
    <location>
        <begin position="702"/>
        <end position="714"/>
    </location>
</feature>
<feature type="region of interest" description="Disordered" evidence="2">
    <location>
        <begin position="462"/>
        <end position="493"/>
    </location>
</feature>
<keyword evidence="4" id="KW-1185">Reference proteome</keyword>
<evidence type="ECO:0000256" key="1">
    <source>
        <dbReference type="SAM" id="Coils"/>
    </source>
</evidence>
<evidence type="ECO:0000256" key="2">
    <source>
        <dbReference type="SAM" id="MobiDB-lite"/>
    </source>
</evidence>
<feature type="region of interest" description="Disordered" evidence="2">
    <location>
        <begin position="73"/>
        <end position="129"/>
    </location>
</feature>
<feature type="compositionally biased region" description="Polar residues" evidence="2">
    <location>
        <begin position="244"/>
        <end position="253"/>
    </location>
</feature>
<feature type="region of interest" description="Disordered" evidence="2">
    <location>
        <begin position="244"/>
        <end position="291"/>
    </location>
</feature>
<evidence type="ECO:0000313" key="4">
    <source>
        <dbReference type="Proteomes" id="UP000250266"/>
    </source>
</evidence>
<organism evidence="3 4">
    <name type="scientific">Lepidopterella palustris CBS 459.81</name>
    <dbReference type="NCBI Taxonomy" id="1314670"/>
    <lineage>
        <taxon>Eukaryota</taxon>
        <taxon>Fungi</taxon>
        <taxon>Dikarya</taxon>
        <taxon>Ascomycota</taxon>
        <taxon>Pezizomycotina</taxon>
        <taxon>Dothideomycetes</taxon>
        <taxon>Pleosporomycetidae</taxon>
        <taxon>Mytilinidiales</taxon>
        <taxon>Argynnaceae</taxon>
        <taxon>Lepidopterella</taxon>
    </lineage>
</organism>
<reference evidence="3 4" key="1">
    <citation type="journal article" date="2016" name="Nat. Commun.">
        <title>Ectomycorrhizal ecology is imprinted in the genome of the dominant symbiotic fungus Cenococcum geophilum.</title>
        <authorList>
            <consortium name="DOE Joint Genome Institute"/>
            <person name="Peter M."/>
            <person name="Kohler A."/>
            <person name="Ohm R.A."/>
            <person name="Kuo A."/>
            <person name="Krutzmann J."/>
            <person name="Morin E."/>
            <person name="Arend M."/>
            <person name="Barry K.W."/>
            <person name="Binder M."/>
            <person name="Choi C."/>
            <person name="Clum A."/>
            <person name="Copeland A."/>
            <person name="Grisel N."/>
            <person name="Haridas S."/>
            <person name="Kipfer T."/>
            <person name="LaButti K."/>
            <person name="Lindquist E."/>
            <person name="Lipzen A."/>
            <person name="Maire R."/>
            <person name="Meier B."/>
            <person name="Mihaltcheva S."/>
            <person name="Molinier V."/>
            <person name="Murat C."/>
            <person name="Poggeler S."/>
            <person name="Quandt C.A."/>
            <person name="Sperisen C."/>
            <person name="Tritt A."/>
            <person name="Tisserant E."/>
            <person name="Crous P.W."/>
            <person name="Henrissat B."/>
            <person name="Nehls U."/>
            <person name="Egli S."/>
            <person name="Spatafora J.W."/>
            <person name="Grigoriev I.V."/>
            <person name="Martin F.M."/>
        </authorList>
    </citation>
    <scope>NUCLEOTIDE SEQUENCE [LARGE SCALE GENOMIC DNA]</scope>
    <source>
        <strain evidence="3 4">CBS 459.81</strain>
    </source>
</reference>
<name>A0A8E2EDF3_9PEZI</name>
<accession>A0A8E2EDF3</accession>
<dbReference type="AlphaFoldDB" id="A0A8E2EDF3"/>
<feature type="compositionally biased region" description="Basic and acidic residues" evidence="2">
    <location>
        <begin position="120"/>
        <end position="129"/>
    </location>
</feature>
<sequence length="714" mass="79041">MESRELSLVQDSIDKRRAFTNDLASHRIDPDSELSRRIFDEIDGALKDTYDGLFPLLEADVRRQWWRQAESFTDANDNTAEETEVEPASAYRSPRSSTATPSTTTIDERHSRNQTTGTSRNKEKGKLVEEDPNERIAEYHQHSISPFIGLPTPYTTPVKQSEEAEHLLSPMRSPVATAAVGFGDRRARRDAMMPEPLRQNAPESPPLSIPGRQRYISASTSGMESFPAGNMSSITHSLPLRQSFTSAEASPTSVPKPWGTSRTPGSQIKGDLFSKPSASDTKQSFSESVEDTNFRASRRLDFSQHKSLRTSRRPWNSALLTGTQSFGGVPTVDPESDAEATGRPHLPRGFQGPALDPLASQAALRSQSDPQIIADRLHSYKKLTGVAIAELEEQQQVYGLIGDCEDQVVGFLNSLPTRPSSFSATDVPSKEDVKSLDRWAVRASKATDDLCPDRLRDSGKDKVLLLPTGDTPELEDDMKTRAKERTKSHDSAKQQNFNKQMVAQTNLLQVKSEAIRLNTELNEAQREVEINNLNWNWVREVKDLKRQFGHEDSEDDEVMLKIARRSYSISLPQTSNAKLPPVSPVFPVSDPSSISAVGRSLRRPGLRALVEPPLVSPVFSDPASNSTGARSWRRPGLAAIVEPPHLLERKDSMRGVLSKKFRKGVRSFGEIVMNVPKDPKPLMDLNSPKDINSPKGTDGQRKSGSTSKESCSPS</sequence>
<dbReference type="EMBL" id="KV744908">
    <property type="protein sequence ID" value="OCK81803.1"/>
    <property type="molecule type" value="Genomic_DNA"/>
</dbReference>
<feature type="compositionally biased region" description="Basic and acidic residues" evidence="2">
    <location>
        <begin position="477"/>
        <end position="492"/>
    </location>
</feature>
<feature type="region of interest" description="Disordered" evidence="2">
    <location>
        <begin position="674"/>
        <end position="714"/>
    </location>
</feature>
<feature type="compositionally biased region" description="Polar residues" evidence="2">
    <location>
        <begin position="276"/>
        <end position="287"/>
    </location>
</feature>
<protein>
    <submittedName>
        <fullName evidence="3">Uncharacterized protein</fullName>
    </submittedName>
</protein>
<feature type="region of interest" description="Disordered" evidence="2">
    <location>
        <begin position="321"/>
        <end position="355"/>
    </location>
</feature>
<keyword evidence="1" id="KW-0175">Coiled coil</keyword>
<feature type="coiled-coil region" evidence="1">
    <location>
        <begin position="507"/>
        <end position="534"/>
    </location>
</feature>
<feature type="compositionally biased region" description="Low complexity" evidence="2">
    <location>
        <begin position="92"/>
        <end position="105"/>
    </location>
</feature>
<gene>
    <name evidence="3" type="ORF">K432DRAFT_403479</name>
</gene>
<proteinExistence type="predicted"/>